<evidence type="ECO:0000313" key="5">
    <source>
        <dbReference type="Proteomes" id="UP001152523"/>
    </source>
</evidence>
<dbReference type="GO" id="GO:0005829">
    <property type="term" value="C:cytosol"/>
    <property type="evidence" value="ECO:0007669"/>
    <property type="project" value="TreeGrafter"/>
</dbReference>
<dbReference type="AlphaFoldDB" id="A0AAV0CWA0"/>
<comment type="caution">
    <text evidence="4">The sequence shown here is derived from an EMBL/GenBank/DDBJ whole genome shotgun (WGS) entry which is preliminary data.</text>
</comment>
<keyword evidence="5" id="KW-1185">Reference proteome</keyword>
<name>A0AAV0CWA0_9ASTE</name>
<organism evidence="4 5">
    <name type="scientific">Cuscuta epithymum</name>
    <dbReference type="NCBI Taxonomy" id="186058"/>
    <lineage>
        <taxon>Eukaryota</taxon>
        <taxon>Viridiplantae</taxon>
        <taxon>Streptophyta</taxon>
        <taxon>Embryophyta</taxon>
        <taxon>Tracheophyta</taxon>
        <taxon>Spermatophyta</taxon>
        <taxon>Magnoliopsida</taxon>
        <taxon>eudicotyledons</taxon>
        <taxon>Gunneridae</taxon>
        <taxon>Pentapetalae</taxon>
        <taxon>asterids</taxon>
        <taxon>lamiids</taxon>
        <taxon>Solanales</taxon>
        <taxon>Convolvulaceae</taxon>
        <taxon>Cuscuteae</taxon>
        <taxon>Cuscuta</taxon>
        <taxon>Cuscuta subgen. Cuscuta</taxon>
    </lineage>
</organism>
<feature type="coiled-coil region" evidence="3">
    <location>
        <begin position="63"/>
        <end position="132"/>
    </location>
</feature>
<dbReference type="GO" id="GO:0009904">
    <property type="term" value="P:chloroplast accumulation movement"/>
    <property type="evidence" value="ECO:0007669"/>
    <property type="project" value="TreeGrafter"/>
</dbReference>
<evidence type="ECO:0000313" key="4">
    <source>
        <dbReference type="EMBL" id="CAH9086923.1"/>
    </source>
</evidence>
<evidence type="ECO:0000256" key="2">
    <source>
        <dbReference type="ARBA" id="ARBA00023054"/>
    </source>
</evidence>
<dbReference type="PANTHER" id="PTHR32054">
    <property type="entry name" value="HEAVY CHAIN, PUTATIVE, EXPRESSED-RELATED-RELATED"/>
    <property type="match status" value="1"/>
</dbReference>
<accession>A0AAV0CWA0</accession>
<dbReference type="Proteomes" id="UP001152523">
    <property type="component" value="Unassembled WGS sequence"/>
</dbReference>
<evidence type="ECO:0000256" key="1">
    <source>
        <dbReference type="ARBA" id="ARBA00005485"/>
    </source>
</evidence>
<dbReference type="Pfam" id="PF05701">
    <property type="entry name" value="WEMBL"/>
    <property type="match status" value="1"/>
</dbReference>
<dbReference type="GO" id="GO:0009903">
    <property type="term" value="P:chloroplast avoidance movement"/>
    <property type="evidence" value="ECO:0007669"/>
    <property type="project" value="TreeGrafter"/>
</dbReference>
<evidence type="ECO:0000256" key="3">
    <source>
        <dbReference type="SAM" id="Coils"/>
    </source>
</evidence>
<dbReference type="InterPro" id="IPR008545">
    <property type="entry name" value="Web"/>
</dbReference>
<protein>
    <submittedName>
        <fullName evidence="4">Uncharacterized protein</fullName>
    </submittedName>
</protein>
<dbReference type="PANTHER" id="PTHR32054:SF2">
    <property type="entry name" value="PROTEIN PLASTID MOVEMENT IMPAIRED 2"/>
    <property type="match status" value="1"/>
</dbReference>
<gene>
    <name evidence="4" type="ORF">CEPIT_LOCUS9965</name>
</gene>
<keyword evidence="2 3" id="KW-0175">Coiled coil</keyword>
<comment type="similarity">
    <text evidence="1">Belongs to the WEB family.</text>
</comment>
<dbReference type="EMBL" id="CAMAPF010000057">
    <property type="protein sequence ID" value="CAH9086923.1"/>
    <property type="molecule type" value="Genomic_DNA"/>
</dbReference>
<proteinExistence type="inferred from homology"/>
<reference evidence="4" key="1">
    <citation type="submission" date="2022-07" db="EMBL/GenBank/DDBJ databases">
        <authorList>
            <person name="Macas J."/>
            <person name="Novak P."/>
            <person name="Neumann P."/>
        </authorList>
    </citation>
    <scope>NUCLEOTIDE SEQUENCE</scope>
</reference>
<sequence length="255" mass="28607">MDEIMETPSMAKELEAAKRVLSSLKEEGFKCMASLDDIRGELKHVSYEKALSKKKQQKSDLIIQKLNSKLLQANAKLEATSLNQEKVNSLSSNLSLTLKQAEEAAGTAQKERAAAMEETAKIKEEIKEMDLETSLAKEKLQAAVKELKKVKSSEGSALENLRAVVGKTVMERASMKSSKVVISRFEFEYLMGNAAMAEEIADKKVAAAEAWVRALKESEKEILMRTEMLEREARELKADYRLLLEKRLHAKKINT</sequence>